<dbReference type="Pfam" id="PF07814">
    <property type="entry name" value="WAPL"/>
    <property type="match status" value="1"/>
</dbReference>
<feature type="compositionally biased region" description="Polar residues" evidence="1">
    <location>
        <begin position="140"/>
        <end position="150"/>
    </location>
</feature>
<feature type="compositionally biased region" description="Basic residues" evidence="1">
    <location>
        <begin position="11"/>
        <end position="23"/>
    </location>
</feature>
<protein>
    <recommendedName>
        <fullName evidence="2">Wings apart-like protein C-terminal domain-containing protein</fullName>
    </recommendedName>
</protein>
<dbReference type="InterPro" id="IPR016024">
    <property type="entry name" value="ARM-type_fold"/>
</dbReference>
<feature type="compositionally biased region" description="Low complexity" evidence="1">
    <location>
        <begin position="157"/>
        <end position="176"/>
    </location>
</feature>
<feature type="compositionally biased region" description="Basic and acidic residues" evidence="1">
    <location>
        <begin position="123"/>
        <end position="132"/>
    </location>
</feature>
<proteinExistence type="predicted"/>
<organism evidence="3 4">
    <name type="scientific">Polychaeton citri CBS 116435</name>
    <dbReference type="NCBI Taxonomy" id="1314669"/>
    <lineage>
        <taxon>Eukaryota</taxon>
        <taxon>Fungi</taxon>
        <taxon>Dikarya</taxon>
        <taxon>Ascomycota</taxon>
        <taxon>Pezizomycotina</taxon>
        <taxon>Dothideomycetes</taxon>
        <taxon>Dothideomycetidae</taxon>
        <taxon>Capnodiales</taxon>
        <taxon>Capnodiaceae</taxon>
        <taxon>Polychaeton</taxon>
    </lineage>
</organism>
<feature type="compositionally biased region" description="Polar residues" evidence="1">
    <location>
        <begin position="262"/>
        <end position="284"/>
    </location>
</feature>
<keyword evidence="4" id="KW-1185">Reference proteome</keyword>
<dbReference type="SUPFAM" id="SSF48371">
    <property type="entry name" value="ARM repeat"/>
    <property type="match status" value="1"/>
</dbReference>
<feature type="region of interest" description="Disordered" evidence="1">
    <location>
        <begin position="1"/>
        <end position="357"/>
    </location>
</feature>
<feature type="compositionally biased region" description="Basic and acidic residues" evidence="1">
    <location>
        <begin position="340"/>
        <end position="353"/>
    </location>
</feature>
<gene>
    <name evidence="3" type="ORF">K431DRAFT_268714</name>
</gene>
<evidence type="ECO:0000313" key="3">
    <source>
        <dbReference type="EMBL" id="KAF2721297.1"/>
    </source>
</evidence>
<feature type="compositionally biased region" description="Polar residues" evidence="1">
    <location>
        <begin position="245"/>
        <end position="255"/>
    </location>
</feature>
<feature type="domain" description="Wings apart-like protein C-terminal" evidence="2">
    <location>
        <begin position="555"/>
        <end position="888"/>
    </location>
</feature>
<feature type="region of interest" description="Disordered" evidence="1">
    <location>
        <begin position="513"/>
        <end position="554"/>
    </location>
</feature>
<dbReference type="OrthoDB" id="78088at2759"/>
<feature type="region of interest" description="Disordered" evidence="1">
    <location>
        <begin position="423"/>
        <end position="489"/>
    </location>
</feature>
<feature type="compositionally biased region" description="Polar residues" evidence="1">
    <location>
        <begin position="56"/>
        <end position="73"/>
    </location>
</feature>
<evidence type="ECO:0000259" key="2">
    <source>
        <dbReference type="Pfam" id="PF07814"/>
    </source>
</evidence>
<evidence type="ECO:0000313" key="4">
    <source>
        <dbReference type="Proteomes" id="UP000799441"/>
    </source>
</evidence>
<evidence type="ECO:0000256" key="1">
    <source>
        <dbReference type="SAM" id="MobiDB-lite"/>
    </source>
</evidence>
<feature type="compositionally biased region" description="Acidic residues" evidence="1">
    <location>
        <begin position="434"/>
        <end position="448"/>
    </location>
</feature>
<dbReference type="Gene3D" id="1.25.10.10">
    <property type="entry name" value="Leucine-rich Repeat Variant"/>
    <property type="match status" value="1"/>
</dbReference>
<dbReference type="EMBL" id="MU003791">
    <property type="protein sequence ID" value="KAF2721297.1"/>
    <property type="molecule type" value="Genomic_DNA"/>
</dbReference>
<feature type="compositionally biased region" description="Basic and acidic residues" evidence="1">
    <location>
        <begin position="290"/>
        <end position="301"/>
    </location>
</feature>
<dbReference type="Proteomes" id="UP000799441">
    <property type="component" value="Unassembled WGS sequence"/>
</dbReference>
<sequence length="1029" mass="111616">MATMSTPSYQKLKKVRTYGRNQKKPTYNLTQLDEENGLSLNNIPPSHRLLPARYGQATTSSVTQPTSKATQSQEKSKVDAFDVPASDEEADAALERPLPPPRLASKRSLLPRDTGSDAPLASWERKKIRLSDDEGALSLKSRQGKASSSQRVDRANPVSGVEASSAVSSPGASSSSKVLSTREKSASSELGSAKAHAPLTAAAKLAARRNHTVADAGSLGNQPSGPVSRAAKGSMATKGHEDDSTTNTLPQSSKQLGRVENKLSQSGRQLVTNIPQSSAASSALSFPDSDYEKAVGRDKRPSKPIRKKPIRQESLRPPVEAAPGSQVDVSMIVEPPTTPREAKPDTSETDTKTGRMTPRQAQIWSNLLEGDALPPSPSVLPMEDLKIESHQRPLLTAEEKFESSSARRQAGITRRKIRLVHQLKAAASSSSESEGSDSDVEMEKEDDSNTGLLYKEPTDEVVLTQATNPASEPPSFTKPKAAIDVSEGGPKITYGKVRSYLADDTIEEGLLDSLPTSIPERPPAASRRTFKSVTAPQPSVFDLDDSGDDSGAGNLRSIHELRASGRNTRLAQDIEALMADLSDWSATNRSRRRSALLELANKMCDKGFTDRFFTQGADQQLTRECTFDSDEISELTLAAVMALAMASEPPEHVIWSFERSSLLSRFVAKVTLSTNIKKMVKERKNNMARSAQESLLELAHRLQKLDSLWGQVAPDYISTDLLSLKFLDLLISRLRRLGDQNELLDGDQIALVFEVLDPNSASTTQTNLAISILESLSTLATTHEWPARQFGRLADLLSNTLSCPSPSTRHTAFLALRLCLNLTNDDRASHNEPFITPTFISSLLCTMKDGFAALKTSDPTSDREAWAMTLDSVVLTTGIMINLAEHDVSACKFAAVDRGGDSVKSLVQVFRSGQKSMLDAESVEESTSNVAFGYLAIMLANLCADKAARTIVAQELAAHDHDSENGEVGLGVLLRAVEEFVLQHQKVDMIDSQSQELEGAGEGDGKEVWGAFTERLKSVLERFRMVAQA</sequence>
<accession>A0A9P4QAV8</accession>
<dbReference type="InterPro" id="IPR011989">
    <property type="entry name" value="ARM-like"/>
</dbReference>
<comment type="caution">
    <text evidence="3">The sequence shown here is derived from an EMBL/GenBank/DDBJ whole genome shotgun (WGS) entry which is preliminary data.</text>
</comment>
<dbReference type="InterPro" id="IPR022771">
    <property type="entry name" value="WAPL_C"/>
</dbReference>
<feature type="compositionally biased region" description="Low complexity" evidence="1">
    <location>
        <begin position="193"/>
        <end position="205"/>
    </location>
</feature>
<dbReference type="AlphaFoldDB" id="A0A9P4QAV8"/>
<reference evidence="3" key="1">
    <citation type="journal article" date="2020" name="Stud. Mycol.">
        <title>101 Dothideomycetes genomes: a test case for predicting lifestyles and emergence of pathogens.</title>
        <authorList>
            <person name="Haridas S."/>
            <person name="Albert R."/>
            <person name="Binder M."/>
            <person name="Bloem J."/>
            <person name="Labutti K."/>
            <person name="Salamov A."/>
            <person name="Andreopoulos B."/>
            <person name="Baker S."/>
            <person name="Barry K."/>
            <person name="Bills G."/>
            <person name="Bluhm B."/>
            <person name="Cannon C."/>
            <person name="Castanera R."/>
            <person name="Culley D."/>
            <person name="Daum C."/>
            <person name="Ezra D."/>
            <person name="Gonzalez J."/>
            <person name="Henrissat B."/>
            <person name="Kuo A."/>
            <person name="Liang C."/>
            <person name="Lipzen A."/>
            <person name="Lutzoni F."/>
            <person name="Magnuson J."/>
            <person name="Mondo S."/>
            <person name="Nolan M."/>
            <person name="Ohm R."/>
            <person name="Pangilinan J."/>
            <person name="Park H.-J."/>
            <person name="Ramirez L."/>
            <person name="Alfaro M."/>
            <person name="Sun H."/>
            <person name="Tritt A."/>
            <person name="Yoshinaga Y."/>
            <person name="Zwiers L.-H."/>
            <person name="Turgeon B."/>
            <person name="Goodwin S."/>
            <person name="Spatafora J."/>
            <person name="Crous P."/>
            <person name="Grigoriev I."/>
        </authorList>
    </citation>
    <scope>NUCLEOTIDE SEQUENCE</scope>
    <source>
        <strain evidence="3">CBS 116435</strain>
    </source>
</reference>
<name>A0A9P4QAV8_9PEZI</name>